<evidence type="ECO:0000256" key="9">
    <source>
        <dbReference type="ARBA" id="ARBA00049164"/>
    </source>
</evidence>
<sequence length="337" mass="34905">MATHQAVQIQSAGGSLDLTDVDTTSPGRGEVRLDVAACGICGTDRAFVHGEFPEMSWPLTPGHEIAGTIAEVGAGVDDFSVGDGVAVGWFGGNCNHCIPCRKGIFIHCENLKVPSWQYPGGYAESVTVPANALARIPSELSFAEAAPMGCAGVTTYNALRQTKAVAGDRVAVLGVGGLGHLGVQFSRAMGFETVAINRGTDKADDARQLGAHHYIDSAKDDVAEALRALGGVAVVLATAGNSAAMAATVGGLLPRGELVAIGVTPDPLPISPLQLINPGVSITGHPSGTAREVEETMHFAVLSGVRAWIEERPLAEAADAYAAMEQGRPRYRIVLTM</sequence>
<evidence type="ECO:0000256" key="10">
    <source>
        <dbReference type="ARBA" id="ARBA00049243"/>
    </source>
</evidence>
<dbReference type="InterPro" id="IPR013149">
    <property type="entry name" value="ADH-like_C"/>
</dbReference>
<protein>
    <recommendedName>
        <fullName evidence="4">Alcohol dehydrogenase</fullName>
        <ecNumber evidence="3">1.1.1.1</ecNumber>
    </recommendedName>
</protein>
<evidence type="ECO:0000256" key="3">
    <source>
        <dbReference type="ARBA" id="ARBA00013190"/>
    </source>
</evidence>
<evidence type="ECO:0000256" key="2">
    <source>
        <dbReference type="ARBA" id="ARBA00008072"/>
    </source>
</evidence>
<dbReference type="EC" id="1.1.1.1" evidence="3"/>
<evidence type="ECO:0000256" key="7">
    <source>
        <dbReference type="ARBA" id="ARBA00023002"/>
    </source>
</evidence>
<keyword evidence="7" id="KW-0560">Oxidoreductase</keyword>
<comment type="catalytic activity">
    <reaction evidence="9">
        <text>a secondary alcohol + NAD(+) = a ketone + NADH + H(+)</text>
        <dbReference type="Rhea" id="RHEA:10740"/>
        <dbReference type="ChEBI" id="CHEBI:15378"/>
        <dbReference type="ChEBI" id="CHEBI:17087"/>
        <dbReference type="ChEBI" id="CHEBI:35681"/>
        <dbReference type="ChEBI" id="CHEBI:57540"/>
        <dbReference type="ChEBI" id="CHEBI:57945"/>
        <dbReference type="EC" id="1.1.1.1"/>
    </reaction>
</comment>
<name>A0A7I7PJR0_9MYCO</name>
<dbReference type="InterPro" id="IPR011032">
    <property type="entry name" value="GroES-like_sf"/>
</dbReference>
<evidence type="ECO:0000313" key="13">
    <source>
        <dbReference type="EMBL" id="BBY08834.1"/>
    </source>
</evidence>
<dbReference type="EMBL" id="MVIC01000008">
    <property type="protein sequence ID" value="ORB16349.1"/>
    <property type="molecule type" value="Genomic_DNA"/>
</dbReference>
<dbReference type="Pfam" id="PF00107">
    <property type="entry name" value="ADH_zinc_N"/>
    <property type="match status" value="1"/>
</dbReference>
<evidence type="ECO:0000256" key="1">
    <source>
        <dbReference type="ARBA" id="ARBA00001947"/>
    </source>
</evidence>
<keyword evidence="6 11" id="KW-0862">Zinc</keyword>
<keyword evidence="8" id="KW-0520">NAD</keyword>
<evidence type="ECO:0000256" key="8">
    <source>
        <dbReference type="ARBA" id="ARBA00023027"/>
    </source>
</evidence>
<dbReference type="Gene3D" id="3.40.50.720">
    <property type="entry name" value="NAD(P)-binding Rossmann-like Domain"/>
    <property type="match status" value="1"/>
</dbReference>
<gene>
    <name evidence="14" type="ORF">BST37_07365</name>
    <name evidence="13" type="ORF">MNVI_41520</name>
</gene>
<proteinExistence type="inferred from homology"/>
<evidence type="ECO:0000313" key="15">
    <source>
        <dbReference type="Proteomes" id="UP000192374"/>
    </source>
</evidence>
<evidence type="ECO:0000313" key="16">
    <source>
        <dbReference type="Proteomes" id="UP000466894"/>
    </source>
</evidence>
<comment type="catalytic activity">
    <reaction evidence="10">
        <text>a primary alcohol + NAD(+) = an aldehyde + NADH + H(+)</text>
        <dbReference type="Rhea" id="RHEA:10736"/>
        <dbReference type="ChEBI" id="CHEBI:15378"/>
        <dbReference type="ChEBI" id="CHEBI:15734"/>
        <dbReference type="ChEBI" id="CHEBI:17478"/>
        <dbReference type="ChEBI" id="CHEBI:57540"/>
        <dbReference type="ChEBI" id="CHEBI:57945"/>
        <dbReference type="EC" id="1.1.1.1"/>
    </reaction>
</comment>
<dbReference type="Gene3D" id="3.90.180.10">
    <property type="entry name" value="Medium-chain alcohol dehydrogenases, catalytic domain"/>
    <property type="match status" value="1"/>
</dbReference>
<dbReference type="SUPFAM" id="SSF51735">
    <property type="entry name" value="NAD(P)-binding Rossmann-fold domains"/>
    <property type="match status" value="1"/>
</dbReference>
<dbReference type="InterPro" id="IPR013154">
    <property type="entry name" value="ADH-like_N"/>
</dbReference>
<dbReference type="AlphaFoldDB" id="A0A7I7PJR0"/>
<organism evidence="13 16">
    <name type="scientific">Mycobacterium noviomagense</name>
    <dbReference type="NCBI Taxonomy" id="459858"/>
    <lineage>
        <taxon>Bacteria</taxon>
        <taxon>Bacillati</taxon>
        <taxon>Actinomycetota</taxon>
        <taxon>Actinomycetes</taxon>
        <taxon>Mycobacteriales</taxon>
        <taxon>Mycobacteriaceae</taxon>
        <taxon>Mycobacterium</taxon>
    </lineage>
</organism>
<dbReference type="PROSITE" id="PS00059">
    <property type="entry name" value="ADH_ZINC"/>
    <property type="match status" value="1"/>
</dbReference>
<dbReference type="Proteomes" id="UP000192374">
    <property type="component" value="Unassembled WGS sequence"/>
</dbReference>
<evidence type="ECO:0000259" key="12">
    <source>
        <dbReference type="SMART" id="SM00829"/>
    </source>
</evidence>
<dbReference type="KEGG" id="mnv:MNVI_41520"/>
<dbReference type="GO" id="GO:0008270">
    <property type="term" value="F:zinc ion binding"/>
    <property type="evidence" value="ECO:0007669"/>
    <property type="project" value="InterPro"/>
</dbReference>
<evidence type="ECO:0000256" key="4">
    <source>
        <dbReference type="ARBA" id="ARBA00016352"/>
    </source>
</evidence>
<dbReference type="PANTHER" id="PTHR42940:SF7">
    <property type="entry name" value="ALCOHOL DEHYDROGENASE-LIKE N-TERMINAL DOMAIN-CONTAINING PROTEIN"/>
    <property type="match status" value="1"/>
</dbReference>
<evidence type="ECO:0000256" key="5">
    <source>
        <dbReference type="ARBA" id="ARBA00022723"/>
    </source>
</evidence>
<dbReference type="OrthoDB" id="3567264at2"/>
<evidence type="ECO:0000313" key="14">
    <source>
        <dbReference type="EMBL" id="ORB16349.1"/>
    </source>
</evidence>
<dbReference type="EMBL" id="AP022583">
    <property type="protein sequence ID" value="BBY08834.1"/>
    <property type="molecule type" value="Genomic_DNA"/>
</dbReference>
<dbReference type="GO" id="GO:0004022">
    <property type="term" value="F:alcohol dehydrogenase (NAD+) activity"/>
    <property type="evidence" value="ECO:0007669"/>
    <property type="project" value="UniProtKB-EC"/>
</dbReference>
<reference evidence="13" key="3">
    <citation type="submission" date="2020-02" db="EMBL/GenBank/DDBJ databases">
        <authorList>
            <person name="Matsumoto Y."/>
            <person name="Motooka D."/>
            <person name="Nakamura S."/>
        </authorList>
    </citation>
    <scope>NUCLEOTIDE SEQUENCE</scope>
    <source>
        <strain evidence="13">JCM 16367</strain>
    </source>
</reference>
<evidence type="ECO:0000256" key="11">
    <source>
        <dbReference type="RuleBase" id="RU361277"/>
    </source>
</evidence>
<reference evidence="13 16" key="2">
    <citation type="journal article" date="2019" name="Emerg. Microbes Infect.">
        <title>Comprehensive subspecies identification of 175 nontuberculous mycobacteria species based on 7547 genomic profiles.</title>
        <authorList>
            <person name="Matsumoto Y."/>
            <person name="Kinjo T."/>
            <person name="Motooka D."/>
            <person name="Nabeya D."/>
            <person name="Jung N."/>
            <person name="Uechi K."/>
            <person name="Horii T."/>
            <person name="Iida T."/>
            <person name="Fujita J."/>
            <person name="Nakamura S."/>
        </authorList>
    </citation>
    <scope>NUCLEOTIDE SEQUENCE [LARGE SCALE GENOMIC DNA]</scope>
    <source>
        <strain evidence="13 16">JCM 16367</strain>
    </source>
</reference>
<dbReference type="InterPro" id="IPR020843">
    <property type="entry name" value="ER"/>
</dbReference>
<dbReference type="InterPro" id="IPR002328">
    <property type="entry name" value="ADH_Zn_CS"/>
</dbReference>
<dbReference type="GO" id="GO:0005737">
    <property type="term" value="C:cytoplasm"/>
    <property type="evidence" value="ECO:0007669"/>
    <property type="project" value="TreeGrafter"/>
</dbReference>
<keyword evidence="15" id="KW-1185">Reference proteome</keyword>
<comment type="cofactor">
    <cofactor evidence="1 11">
        <name>Zn(2+)</name>
        <dbReference type="ChEBI" id="CHEBI:29105"/>
    </cofactor>
</comment>
<dbReference type="Proteomes" id="UP000466894">
    <property type="component" value="Chromosome"/>
</dbReference>
<reference evidence="14 15" key="1">
    <citation type="submission" date="2017-02" db="EMBL/GenBank/DDBJ databases">
        <title>The new phylogeny of genus Mycobacterium.</title>
        <authorList>
            <person name="Tortoli E."/>
            <person name="Trovato A."/>
            <person name="Cirillo D.M."/>
        </authorList>
    </citation>
    <scope>NUCLEOTIDE SEQUENCE [LARGE SCALE GENOMIC DNA]</scope>
    <source>
        <strain evidence="14 15">DSM 45145</strain>
    </source>
</reference>
<comment type="similarity">
    <text evidence="2 11">Belongs to the zinc-containing alcohol dehydrogenase family.</text>
</comment>
<dbReference type="InterPro" id="IPR036291">
    <property type="entry name" value="NAD(P)-bd_dom_sf"/>
</dbReference>
<dbReference type="Pfam" id="PF08240">
    <property type="entry name" value="ADH_N"/>
    <property type="match status" value="1"/>
</dbReference>
<dbReference type="SUPFAM" id="SSF50129">
    <property type="entry name" value="GroES-like"/>
    <property type="match status" value="1"/>
</dbReference>
<feature type="domain" description="Enoyl reductase (ER)" evidence="12">
    <location>
        <begin position="13"/>
        <end position="335"/>
    </location>
</feature>
<dbReference type="SMART" id="SM00829">
    <property type="entry name" value="PKS_ER"/>
    <property type="match status" value="1"/>
</dbReference>
<dbReference type="PANTHER" id="PTHR42940">
    <property type="entry name" value="ALCOHOL DEHYDROGENASE 1-RELATED"/>
    <property type="match status" value="1"/>
</dbReference>
<dbReference type="RefSeq" id="WP_083087031.1">
    <property type="nucleotide sequence ID" value="NZ_AP022583.1"/>
</dbReference>
<evidence type="ECO:0000256" key="6">
    <source>
        <dbReference type="ARBA" id="ARBA00022833"/>
    </source>
</evidence>
<dbReference type="FunFam" id="3.40.50.720:FF:000039">
    <property type="entry name" value="Alcohol dehydrogenase AdhP"/>
    <property type="match status" value="1"/>
</dbReference>
<keyword evidence="5 11" id="KW-0479">Metal-binding</keyword>
<accession>A0A7I7PJR0</accession>